<feature type="compositionally biased region" description="Basic and acidic residues" evidence="2">
    <location>
        <begin position="592"/>
        <end position="608"/>
    </location>
</feature>
<feature type="region of interest" description="Disordered" evidence="2">
    <location>
        <begin position="261"/>
        <end position="298"/>
    </location>
</feature>
<reference evidence="4 5" key="1">
    <citation type="submission" date="2025-04" db="UniProtKB">
        <authorList>
            <consortium name="RefSeq"/>
        </authorList>
    </citation>
    <scope>IDENTIFICATION</scope>
    <source>
        <tissue evidence="4 5">Total insect</tissue>
    </source>
</reference>
<keyword evidence="3" id="KW-1185">Reference proteome</keyword>
<dbReference type="Proteomes" id="UP000515158">
    <property type="component" value="Unplaced"/>
</dbReference>
<dbReference type="GO" id="GO:0010824">
    <property type="term" value="P:regulation of centrosome duplication"/>
    <property type="evidence" value="ECO:0007669"/>
    <property type="project" value="TreeGrafter"/>
</dbReference>
<feature type="compositionally biased region" description="Basic and acidic residues" evidence="2">
    <location>
        <begin position="187"/>
        <end position="196"/>
    </location>
</feature>
<feature type="region of interest" description="Disordered" evidence="2">
    <location>
        <begin position="776"/>
        <end position="802"/>
    </location>
</feature>
<evidence type="ECO:0000256" key="1">
    <source>
        <dbReference type="SAM" id="Coils"/>
    </source>
</evidence>
<dbReference type="CTD" id="36010"/>
<evidence type="ECO:0000256" key="2">
    <source>
        <dbReference type="SAM" id="MobiDB-lite"/>
    </source>
</evidence>
<evidence type="ECO:0000313" key="3">
    <source>
        <dbReference type="Proteomes" id="UP000515158"/>
    </source>
</evidence>
<keyword evidence="1" id="KW-0175">Coiled coil</keyword>
<gene>
    <name evidence="4 5 6" type="primary">LOC117645469</name>
</gene>
<feature type="region of interest" description="Disordered" evidence="2">
    <location>
        <begin position="572"/>
        <end position="652"/>
    </location>
</feature>
<dbReference type="PANTHER" id="PTHR31540">
    <property type="entry name" value="CENTROSOMAL PROTEIN OF 131 KDA"/>
    <property type="match status" value="1"/>
</dbReference>
<evidence type="ECO:0000313" key="5">
    <source>
        <dbReference type="RefSeq" id="XP_034241606.1"/>
    </source>
</evidence>
<dbReference type="GO" id="GO:0005929">
    <property type="term" value="C:cilium"/>
    <property type="evidence" value="ECO:0007669"/>
    <property type="project" value="GOC"/>
</dbReference>
<dbReference type="RefSeq" id="XP_034241599.1">
    <property type="nucleotide sequence ID" value="XM_034385708.1"/>
</dbReference>
<name>A0A6P8YWG8_THRPL</name>
<feature type="compositionally biased region" description="Basic and acidic residues" evidence="2">
    <location>
        <begin position="575"/>
        <end position="585"/>
    </location>
</feature>
<sequence>MSGQRASTFVMRSLSQNDRDLPKCGKLSKEGEGSDLSLSGSQVSLVSRSRSVVGKASFRALSVSGPRVRRPMSAVPALSFTEITRDKRRPYSADSQMLLSSCQQKRNKLSARFSMSIDPIGLSHHDTETDGDIEFSSSTLVSSQLSDQLGGAWMELERRGLYLGQSSAPPPSSTDNGSDLLCYSDASDERPRSEKSLGERIQAMARDHVQQDRPSCAPKSVHEEISDGIQLEKYMNGDDPRKLSTKELHLRMVESGLISVSPQQSAAYEPKSNDSSRFKSEYSCHADTNPDPSQQKTELQGRIGMGRPLHPDILISEPGPSEFWNEHQDFFQEGMNSTCIDQISFPKEHDVDSFEGDSSCSNSGVNSQRRGRDVTTSSLFLGHTSHENDNPISWRKEDLAPVRFQQWVTDAQKSSGNVSNSATVTSPFFCNVRSSHPLGDKKSVDLDCTVEEVYTDSEYSKMYDSSRFKEKPVKCPSETESNATKTASNFESHIVLKGDSETLCSTTTNVMKSEQDSKFRSDSDASNICDHSAILEPTKLAAGHTDGTMNLRVATKPLTNIDSGEKCGKTTSSIFKEEQSIDKKPTKSNSFSEKKIHSPKNDSKKEQNHQVTLGSKRKNETKINSVGRRCGKGPLSHRSLSQPKEEVLPGESQPELLSWMAMCSDELEDSTRPCSNLQNEICEGEKDVESPYNEIMTILRVLEEKEDESSLMKILNKRSELKTPSETPSLLGTLISTAESDNASSAVNQREFEYSRSSPCVDGINAGVHSELKLTTKVDPSSKPQNSAACVGEVSQKQQPSVQGELRDLLTFLDAVDQSCSSVLQPKITPSPRASPSPPSASEDPHNLEELLMMGRSELAQEIVSLRLALEDRDATINLLRTALREQKDSQARQNAAHKSELENQMRQVKAECEAVIKRHQKFIDQLIADKASLSKRCESLVLEAKETEEKHVKALSNVEDKHKVEMQRIKDITAATEKLKRERWVENKTQKIKELTVRGLEPELTRLNSQHEQEMSALRTLHAQELEQMEVRAARRAAQQMEVLREQLVQEKEEALARERDMLRQRMEKQQLLFEEEGAEQRRRLVAEVRREQDRLATLESRLEVQFEERKRALEREVEQERERIRRDYADKLNEMHRKQQNEMLQFRESLKAEKEAWAETYQQQQKQTLSQTTNEIRDQLKRERDREIEVVIERLESEATISREEREKAAENRLRRVREQLTAELRDVELSLNTLKEKHAELRAQLQDREDKLVSSEALNRSLHTQCVETRKIADQLSAERADLKQVLQAELSSDMEALRQQLSEQHSRHQQQLQILAEQSERERQTHQQELQQLFDRVKLAIAKKEDVVKVAKARQRAAEDQISHLQALLEHRRKESLLS</sequence>
<organism evidence="5">
    <name type="scientific">Thrips palmi</name>
    <name type="common">Melon thrips</name>
    <dbReference type="NCBI Taxonomy" id="161013"/>
    <lineage>
        <taxon>Eukaryota</taxon>
        <taxon>Metazoa</taxon>
        <taxon>Ecdysozoa</taxon>
        <taxon>Arthropoda</taxon>
        <taxon>Hexapoda</taxon>
        <taxon>Insecta</taxon>
        <taxon>Pterygota</taxon>
        <taxon>Neoptera</taxon>
        <taxon>Paraneoptera</taxon>
        <taxon>Thysanoptera</taxon>
        <taxon>Terebrantia</taxon>
        <taxon>Thripoidea</taxon>
        <taxon>Thripidae</taxon>
        <taxon>Thrips</taxon>
    </lineage>
</organism>
<accession>A0A6P8YWG8</accession>
<protein>
    <submittedName>
        <fullName evidence="4 5">Centrosomal protein of 131 kDa isoform X1</fullName>
    </submittedName>
</protein>
<dbReference type="RefSeq" id="XP_034241612.1">
    <property type="nucleotide sequence ID" value="XM_034385721.1"/>
</dbReference>
<feature type="coiled-coil region" evidence="1">
    <location>
        <begin position="892"/>
        <end position="951"/>
    </location>
</feature>
<dbReference type="KEGG" id="tpal:117645469"/>
<feature type="compositionally biased region" description="Basic and acidic residues" evidence="2">
    <location>
        <begin position="271"/>
        <end position="284"/>
    </location>
</feature>
<evidence type="ECO:0000313" key="4">
    <source>
        <dbReference type="RefSeq" id="XP_034241599.1"/>
    </source>
</evidence>
<dbReference type="RefSeq" id="XP_034241606.1">
    <property type="nucleotide sequence ID" value="XM_034385715.1"/>
</dbReference>
<feature type="region of interest" description="Disordered" evidence="2">
    <location>
        <begin position="1"/>
        <end position="40"/>
    </location>
</feature>
<feature type="region of interest" description="Disordered" evidence="2">
    <location>
        <begin position="163"/>
        <end position="196"/>
    </location>
</feature>
<feature type="compositionally biased region" description="Polar residues" evidence="2">
    <location>
        <begin position="356"/>
        <end position="379"/>
    </location>
</feature>
<dbReference type="PANTHER" id="PTHR31540:SF1">
    <property type="entry name" value="CENTROSOMAL PROTEIN OF 131 KDA"/>
    <property type="match status" value="1"/>
</dbReference>
<feature type="coiled-coil region" evidence="1">
    <location>
        <begin position="1032"/>
        <end position="1169"/>
    </location>
</feature>
<dbReference type="GO" id="GO:0035735">
    <property type="term" value="P:intraciliary transport involved in cilium assembly"/>
    <property type="evidence" value="ECO:0007669"/>
    <property type="project" value="InterPro"/>
</dbReference>
<feature type="compositionally biased region" description="Polar residues" evidence="2">
    <location>
        <begin position="778"/>
        <end position="788"/>
    </location>
</feature>
<dbReference type="GeneID" id="117645469"/>
<feature type="compositionally biased region" description="Basic and acidic residues" evidence="2">
    <location>
        <begin position="17"/>
        <end position="32"/>
    </location>
</feature>
<feature type="coiled-coil region" evidence="1">
    <location>
        <begin position="1194"/>
        <end position="1254"/>
    </location>
</feature>
<feature type="region of interest" description="Disordered" evidence="2">
    <location>
        <begin position="351"/>
        <end position="387"/>
    </location>
</feature>
<dbReference type="OrthoDB" id="197735at2759"/>
<evidence type="ECO:0000313" key="6">
    <source>
        <dbReference type="RefSeq" id="XP_034241612.1"/>
    </source>
</evidence>
<feature type="coiled-coil region" evidence="1">
    <location>
        <begin position="1291"/>
        <end position="1365"/>
    </location>
</feature>
<proteinExistence type="predicted"/>
<dbReference type="InterPro" id="IPR030465">
    <property type="entry name" value="CEP131"/>
</dbReference>
<dbReference type="GO" id="GO:0034451">
    <property type="term" value="C:centriolar satellite"/>
    <property type="evidence" value="ECO:0007669"/>
    <property type="project" value="TreeGrafter"/>
</dbReference>
<feature type="region of interest" description="Disordered" evidence="2">
    <location>
        <begin position="823"/>
        <end position="845"/>
    </location>
</feature>